<dbReference type="EMBL" id="GBXM01061837">
    <property type="protein sequence ID" value="JAH46740.1"/>
    <property type="molecule type" value="Transcribed_RNA"/>
</dbReference>
<evidence type="ECO:0000313" key="1">
    <source>
        <dbReference type="EMBL" id="JAH46740.1"/>
    </source>
</evidence>
<name>A0A0E9T1C3_ANGAN</name>
<dbReference type="AlphaFoldDB" id="A0A0E9T1C3"/>
<reference evidence="1" key="2">
    <citation type="journal article" date="2015" name="Fish Shellfish Immunol.">
        <title>Early steps in the European eel (Anguilla anguilla)-Vibrio vulnificus interaction in the gills: Role of the RtxA13 toxin.</title>
        <authorList>
            <person name="Callol A."/>
            <person name="Pajuelo D."/>
            <person name="Ebbesson L."/>
            <person name="Teles M."/>
            <person name="MacKenzie S."/>
            <person name="Amaro C."/>
        </authorList>
    </citation>
    <scope>NUCLEOTIDE SEQUENCE</scope>
</reference>
<organism evidence="1">
    <name type="scientific">Anguilla anguilla</name>
    <name type="common">European freshwater eel</name>
    <name type="synonym">Muraena anguilla</name>
    <dbReference type="NCBI Taxonomy" id="7936"/>
    <lineage>
        <taxon>Eukaryota</taxon>
        <taxon>Metazoa</taxon>
        <taxon>Chordata</taxon>
        <taxon>Craniata</taxon>
        <taxon>Vertebrata</taxon>
        <taxon>Euteleostomi</taxon>
        <taxon>Actinopterygii</taxon>
        <taxon>Neopterygii</taxon>
        <taxon>Teleostei</taxon>
        <taxon>Anguilliformes</taxon>
        <taxon>Anguillidae</taxon>
        <taxon>Anguilla</taxon>
    </lineage>
</organism>
<proteinExistence type="predicted"/>
<reference evidence="1" key="1">
    <citation type="submission" date="2014-11" db="EMBL/GenBank/DDBJ databases">
        <authorList>
            <person name="Amaro Gonzalez C."/>
        </authorList>
    </citation>
    <scope>NUCLEOTIDE SEQUENCE</scope>
</reference>
<accession>A0A0E9T1C3</accession>
<protein>
    <submittedName>
        <fullName evidence="1">Uncharacterized protein</fullName>
    </submittedName>
</protein>
<sequence length="43" mass="5063">MVFSSVALDLVQFNCIIHNSILRIKICHIGYCNIFWAVLYRTF</sequence>